<accession>A0AAV4PGU9</accession>
<dbReference type="InterPro" id="IPR002049">
    <property type="entry name" value="LE_dom"/>
</dbReference>
<evidence type="ECO:0000313" key="7">
    <source>
        <dbReference type="EMBL" id="GIX96617.1"/>
    </source>
</evidence>
<feature type="disulfide bond" evidence="5">
    <location>
        <begin position="107"/>
        <end position="116"/>
    </location>
</feature>
<dbReference type="GO" id="GO:0007155">
    <property type="term" value="P:cell adhesion"/>
    <property type="evidence" value="ECO:0007669"/>
    <property type="project" value="UniProtKB-ARBA"/>
</dbReference>
<dbReference type="PANTHER" id="PTHR10574:SF406">
    <property type="entry name" value="LAMININ SUBUNIT ALPHA 5"/>
    <property type="match status" value="1"/>
</dbReference>
<dbReference type="AlphaFoldDB" id="A0AAV4PGU9"/>
<comment type="caution">
    <text evidence="5">Lacks conserved residue(s) required for the propagation of feature annotation.</text>
</comment>
<dbReference type="CDD" id="cd00055">
    <property type="entry name" value="EGF_Lam"/>
    <property type="match status" value="3"/>
</dbReference>
<dbReference type="GO" id="GO:0009888">
    <property type="term" value="P:tissue development"/>
    <property type="evidence" value="ECO:0007669"/>
    <property type="project" value="TreeGrafter"/>
</dbReference>
<dbReference type="InterPro" id="IPR050440">
    <property type="entry name" value="Laminin/Netrin_ECM"/>
</dbReference>
<comment type="caution">
    <text evidence="7">The sequence shown here is derived from an EMBL/GenBank/DDBJ whole genome shotgun (WGS) entry which is preliminary data.</text>
</comment>
<keyword evidence="3" id="KW-0325">Glycoprotein</keyword>
<dbReference type="Gene3D" id="2.170.300.10">
    <property type="entry name" value="Tie2 ligand-binding domain superfamily"/>
    <property type="match status" value="3"/>
</dbReference>
<dbReference type="GO" id="GO:0009887">
    <property type="term" value="P:animal organ morphogenesis"/>
    <property type="evidence" value="ECO:0007669"/>
    <property type="project" value="TreeGrafter"/>
</dbReference>
<dbReference type="GO" id="GO:0048468">
    <property type="term" value="P:cell development"/>
    <property type="evidence" value="ECO:0007669"/>
    <property type="project" value="UniProtKB-ARBA"/>
</dbReference>
<dbReference type="Gene3D" id="2.10.25.10">
    <property type="entry name" value="Laminin"/>
    <property type="match status" value="1"/>
</dbReference>
<sequence>MKAISVKGILNALPNIRPRTGVLRVTLETLKCLLDGPGNECAPEHFGNAAQRYCEPCSCNPKGSLSTQCDLTTGQCICKPGIVGRTCNRCAGSLSIQCDESNGQCRCKPHVVGRMCDRCQDGYWNLQSGNGCEQCQCNRTGSSASVCDKNTGHNCKPGIGGRFVISVYQVISCFLLKDVETKTFQLVILVINLVIFVIQQMDACVCPPFTTGNRCQKCVRNAWGFDPVRGCKPCDCNRKGSPQQSCDPNTVESHCRNNICQCNNQGDCPCKELVSGQRCDRCVDGSFGLSKESKKGCYDCFCFGKNTNL</sequence>
<dbReference type="FunFam" id="2.10.25.10:FF:000074">
    <property type="entry name" value="Laminin subunit alpha"/>
    <property type="match status" value="1"/>
</dbReference>
<evidence type="ECO:0000256" key="2">
    <source>
        <dbReference type="ARBA" id="ARBA00023157"/>
    </source>
</evidence>
<keyword evidence="2 5" id="KW-1015">Disulfide bond</keyword>
<keyword evidence="4 5" id="KW-0424">Laminin EGF-like domain</keyword>
<proteinExistence type="predicted"/>
<keyword evidence="8" id="KW-1185">Reference proteome</keyword>
<feature type="disulfide bond" evidence="5">
    <location>
        <begin position="234"/>
        <end position="246"/>
    </location>
</feature>
<dbReference type="SUPFAM" id="SSF57196">
    <property type="entry name" value="EGF/Laminin"/>
    <property type="match status" value="2"/>
</dbReference>
<dbReference type="EMBL" id="BPLR01004669">
    <property type="protein sequence ID" value="GIX96617.1"/>
    <property type="molecule type" value="Genomic_DNA"/>
</dbReference>
<gene>
    <name evidence="7" type="primary">Lama1_1</name>
    <name evidence="7" type="ORF">CEXT_51981</name>
</gene>
<dbReference type="PANTHER" id="PTHR10574">
    <property type="entry name" value="NETRIN/LAMININ-RELATED"/>
    <property type="match status" value="1"/>
</dbReference>
<dbReference type="Pfam" id="PF00053">
    <property type="entry name" value="EGF_laminin"/>
    <property type="match status" value="6"/>
</dbReference>
<name>A0AAV4PGU9_CAEEX</name>
<evidence type="ECO:0000256" key="3">
    <source>
        <dbReference type="ARBA" id="ARBA00023180"/>
    </source>
</evidence>
<evidence type="ECO:0000256" key="5">
    <source>
        <dbReference type="PROSITE-ProRule" id="PRU00460"/>
    </source>
</evidence>
<dbReference type="FunFam" id="2.10.25.10:FF:000011">
    <property type="entry name" value="Cadherin EGF LAG seven-pass G-type receptor"/>
    <property type="match status" value="1"/>
</dbReference>
<dbReference type="PROSITE" id="PS50027">
    <property type="entry name" value="EGF_LAM_2"/>
    <property type="match status" value="2"/>
</dbReference>
<dbReference type="SMART" id="SM00180">
    <property type="entry name" value="EGF_Lam"/>
    <property type="match status" value="4"/>
</dbReference>
<dbReference type="PRINTS" id="PR00011">
    <property type="entry name" value="EGFLAMININ"/>
</dbReference>
<evidence type="ECO:0000256" key="1">
    <source>
        <dbReference type="ARBA" id="ARBA00022737"/>
    </source>
</evidence>
<evidence type="ECO:0000259" key="6">
    <source>
        <dbReference type="PROSITE" id="PS50027"/>
    </source>
</evidence>
<protein>
    <submittedName>
        <fullName evidence="7">Laminin subunit alpha-1</fullName>
    </submittedName>
</protein>
<evidence type="ECO:0000256" key="4">
    <source>
        <dbReference type="ARBA" id="ARBA00023292"/>
    </source>
</evidence>
<evidence type="ECO:0000313" key="8">
    <source>
        <dbReference type="Proteomes" id="UP001054945"/>
    </source>
</evidence>
<feature type="disulfide bond" evidence="5">
    <location>
        <begin position="57"/>
        <end position="69"/>
    </location>
</feature>
<feature type="domain" description="Laminin EGF-like" evidence="6">
    <location>
        <begin position="234"/>
        <end position="299"/>
    </location>
</feature>
<dbReference type="PROSITE" id="PS01248">
    <property type="entry name" value="EGF_LAM_1"/>
    <property type="match status" value="2"/>
</dbReference>
<organism evidence="7 8">
    <name type="scientific">Caerostris extrusa</name>
    <name type="common">Bark spider</name>
    <name type="synonym">Caerostris bankana</name>
    <dbReference type="NCBI Taxonomy" id="172846"/>
    <lineage>
        <taxon>Eukaryota</taxon>
        <taxon>Metazoa</taxon>
        <taxon>Ecdysozoa</taxon>
        <taxon>Arthropoda</taxon>
        <taxon>Chelicerata</taxon>
        <taxon>Arachnida</taxon>
        <taxon>Araneae</taxon>
        <taxon>Araneomorphae</taxon>
        <taxon>Entelegynae</taxon>
        <taxon>Araneoidea</taxon>
        <taxon>Araneidae</taxon>
        <taxon>Caerostris</taxon>
    </lineage>
</organism>
<feature type="domain" description="Laminin EGF-like" evidence="6">
    <location>
        <begin position="57"/>
        <end position="134"/>
    </location>
</feature>
<dbReference type="Proteomes" id="UP001054945">
    <property type="component" value="Unassembled WGS sequence"/>
</dbReference>
<keyword evidence="1" id="KW-0677">Repeat</keyword>
<feature type="disulfide bond" evidence="5">
    <location>
        <begin position="270"/>
        <end position="279"/>
    </location>
</feature>
<reference evidence="7 8" key="1">
    <citation type="submission" date="2021-06" db="EMBL/GenBank/DDBJ databases">
        <title>Caerostris extrusa draft genome.</title>
        <authorList>
            <person name="Kono N."/>
            <person name="Arakawa K."/>
        </authorList>
    </citation>
    <scope>NUCLEOTIDE SEQUENCE [LARGE SCALE GENOMIC DNA]</scope>
</reference>